<comment type="caution">
    <text evidence="2">The sequence shown here is derived from an EMBL/GenBank/DDBJ whole genome shotgun (WGS) entry which is preliminary data.</text>
</comment>
<feature type="region of interest" description="Disordered" evidence="1">
    <location>
        <begin position="192"/>
        <end position="215"/>
    </location>
</feature>
<dbReference type="EMBL" id="JPKZ01002994">
    <property type="protein sequence ID" value="KHN73876.1"/>
    <property type="molecule type" value="Genomic_DNA"/>
</dbReference>
<evidence type="ECO:0000313" key="3">
    <source>
        <dbReference type="Proteomes" id="UP000031036"/>
    </source>
</evidence>
<dbReference type="Proteomes" id="UP000031036">
    <property type="component" value="Unassembled WGS sequence"/>
</dbReference>
<sequence>MDELLELCSWYDSRENSTLSSTHRRCPSCDLCDVQSDEEDEDDAFIEYTQSKQFVFSTSYNKQLFGSSYTSNATLNNSTELHLSPLRLLSLLDSPQSSFIISDYSHSDMGACLGSQNAANVNMDGSVKMSDRSTKDNLNAFISKGYFLPTTATFFAQSMSKNTSSSEKLEKAFLGVITDDNDTVESRDQIKSLKRASPGSKSENESLEAQVSGAKNIDSEEEDFWADVNFY</sequence>
<reference evidence="2 3" key="1">
    <citation type="submission" date="2014-11" db="EMBL/GenBank/DDBJ databases">
        <title>Genetic blueprint of the zoonotic pathogen Toxocara canis.</title>
        <authorList>
            <person name="Zhu X.-Q."/>
            <person name="Korhonen P.K."/>
            <person name="Cai H."/>
            <person name="Young N.D."/>
            <person name="Nejsum P."/>
            <person name="von Samson-Himmelstjerna G."/>
            <person name="Boag P.R."/>
            <person name="Tan P."/>
            <person name="Li Q."/>
            <person name="Min J."/>
            <person name="Yang Y."/>
            <person name="Wang X."/>
            <person name="Fang X."/>
            <person name="Hall R.S."/>
            <person name="Hofmann A."/>
            <person name="Sternberg P.W."/>
            <person name="Jex A.R."/>
            <person name="Gasser R.B."/>
        </authorList>
    </citation>
    <scope>NUCLEOTIDE SEQUENCE [LARGE SCALE GENOMIC DNA]</scope>
    <source>
        <strain evidence="2">PN_DK_2014</strain>
    </source>
</reference>
<evidence type="ECO:0000313" key="2">
    <source>
        <dbReference type="EMBL" id="KHN73876.1"/>
    </source>
</evidence>
<dbReference type="AlphaFoldDB" id="A0A0B2US88"/>
<protein>
    <submittedName>
        <fullName evidence="2">Uncharacterized protein</fullName>
    </submittedName>
</protein>
<name>A0A0B2US88_TOXCA</name>
<organism evidence="2 3">
    <name type="scientific">Toxocara canis</name>
    <name type="common">Canine roundworm</name>
    <dbReference type="NCBI Taxonomy" id="6265"/>
    <lineage>
        <taxon>Eukaryota</taxon>
        <taxon>Metazoa</taxon>
        <taxon>Ecdysozoa</taxon>
        <taxon>Nematoda</taxon>
        <taxon>Chromadorea</taxon>
        <taxon>Rhabditida</taxon>
        <taxon>Spirurina</taxon>
        <taxon>Ascaridomorpha</taxon>
        <taxon>Ascaridoidea</taxon>
        <taxon>Toxocaridae</taxon>
        <taxon>Toxocara</taxon>
    </lineage>
</organism>
<keyword evidence="3" id="KW-1185">Reference proteome</keyword>
<gene>
    <name evidence="2" type="ORF">Tcan_16782</name>
</gene>
<accession>A0A0B2US88</accession>
<proteinExistence type="predicted"/>
<evidence type="ECO:0000256" key="1">
    <source>
        <dbReference type="SAM" id="MobiDB-lite"/>
    </source>
</evidence>